<feature type="active site" description="Proton acceptor" evidence="18">
    <location>
        <position position="317"/>
    </location>
</feature>
<dbReference type="STRING" id="133381.A0A2T9ZHB7"/>
<dbReference type="PANTHER" id="PTHR22589:SF103">
    <property type="entry name" value="CARNITINE O-ACETYL-TRANSFERASE, ISOFORM A-RELATED"/>
    <property type="match status" value="1"/>
</dbReference>
<dbReference type="AlphaFoldDB" id="A0A2T9ZHB7"/>
<reference evidence="21 22" key="1">
    <citation type="journal article" date="2018" name="MBio">
        <title>Comparative Genomics Reveals the Core Gene Toolbox for the Fungus-Insect Symbiosis.</title>
        <authorList>
            <person name="Wang Y."/>
            <person name="Stata M."/>
            <person name="Wang W."/>
            <person name="Stajich J.E."/>
            <person name="White M.M."/>
            <person name="Moncalvo J.M."/>
        </authorList>
    </citation>
    <scope>NUCLEOTIDE SEQUENCE [LARGE SCALE GENOMIC DNA]</scope>
    <source>
        <strain evidence="21 22">SC-DP-2</strain>
    </source>
</reference>
<evidence type="ECO:0000256" key="14">
    <source>
        <dbReference type="ARBA" id="ARBA00052702"/>
    </source>
</evidence>
<keyword evidence="22" id="KW-1185">Reference proteome</keyword>
<evidence type="ECO:0000256" key="12">
    <source>
        <dbReference type="ARBA" id="ARBA00023140"/>
    </source>
</evidence>
<keyword evidence="8" id="KW-0809">Transit peptide</keyword>
<keyword evidence="4" id="KW-0813">Transport</keyword>
<name>A0A2T9ZHB7_9FUNG</name>
<evidence type="ECO:0000256" key="9">
    <source>
        <dbReference type="ARBA" id="ARBA00023098"/>
    </source>
</evidence>
<evidence type="ECO:0000256" key="7">
    <source>
        <dbReference type="ARBA" id="ARBA00022832"/>
    </source>
</evidence>
<evidence type="ECO:0000256" key="17">
    <source>
        <dbReference type="ARBA" id="ARBA00073438"/>
    </source>
</evidence>
<dbReference type="FunFam" id="3.30.559.70:FF:000007">
    <property type="entry name" value="Carnitine O-acetyltransferase, mitochondrial"/>
    <property type="match status" value="1"/>
</dbReference>
<dbReference type="EMBL" id="MBFS01000174">
    <property type="protein sequence ID" value="PVV03974.1"/>
    <property type="molecule type" value="Genomic_DNA"/>
</dbReference>
<evidence type="ECO:0000256" key="10">
    <source>
        <dbReference type="ARBA" id="ARBA00023128"/>
    </source>
</evidence>
<dbReference type="Gene3D" id="3.30.559.70">
    <property type="entry name" value="Choline/Carnitine o-acyltransferase, domain 2"/>
    <property type="match status" value="1"/>
</dbReference>
<dbReference type="GO" id="GO:0005777">
    <property type="term" value="C:peroxisome"/>
    <property type="evidence" value="ECO:0007669"/>
    <property type="project" value="UniProtKB-SubCell"/>
</dbReference>
<gene>
    <name evidence="21" type="ORF">BB560_001534</name>
</gene>
<accession>A0A2T9ZHB7</accession>
<evidence type="ECO:0000256" key="5">
    <source>
        <dbReference type="ARBA" id="ARBA00022679"/>
    </source>
</evidence>
<dbReference type="InterPro" id="IPR042231">
    <property type="entry name" value="Cho/carn_acyl_trans_2"/>
</dbReference>
<sequence length="607" mass="68064">MQNQPNFKPSLDGTLYASQPKLPKLPVPPLNETLPKYLKSLEPILSTSEFEHSKKLVEKFQNSDIAKQLQTRLENRANEPGRPSWLEEWWNDLAYLGYRDSVVPFVSYFYAFKDDKKIKTQALRAAVITDTALKFARRVTDHSLEPESIKGMPLCSNSYQYMFNACRIPHKPSDYPAQYDPSLNQKITVARNGIFFTVPVVIGGKQLSISELESQFNAIINEGDGLVAPKIGVFTGDQRDRWTENRELLINAAPENAALLSEIESSILLLCLDNTAPVTMSELSRECWHGDGRNRFFDKPCQFLVFENGKAGFMGEHSMMDGTPTARLCDYILNETLVDSFDIGSPDVRPNLPSPKPLIFKTNSKILSALEEAGARFDAEISKQQLYTLTFHGYGKDAISKQFGFSPDAFAQMLIQLGYYKLHGKCVPTYEPAQTRKFARGRTEACRVLSSSSLKWVKAMEDYTVPAATKVDLLTEATQMHSKFVADAANGRGVDRHLLGLKLSLKDGEEVPAFFKDPAYIYSSSWQISTSNISNDNYSSWGWAEVVPNGYGIAYSVNKDRLQFNVTCMTNEFKLNAARLCQSIQDAAVDVRDVLFKAGRAQAKSKL</sequence>
<dbReference type="PROSITE" id="PS00439">
    <property type="entry name" value="ACYLTRANSF_C_1"/>
    <property type="match status" value="1"/>
</dbReference>
<evidence type="ECO:0000256" key="8">
    <source>
        <dbReference type="ARBA" id="ARBA00022946"/>
    </source>
</evidence>
<evidence type="ECO:0000256" key="16">
    <source>
        <dbReference type="ARBA" id="ARBA00066910"/>
    </source>
</evidence>
<dbReference type="Pfam" id="PF00755">
    <property type="entry name" value="Carn_acyltransf"/>
    <property type="match status" value="1"/>
</dbReference>
<evidence type="ECO:0000256" key="11">
    <source>
        <dbReference type="ARBA" id="ARBA00023136"/>
    </source>
</evidence>
<keyword evidence="6" id="KW-0999">Mitochondrion inner membrane</keyword>
<dbReference type="Gene3D" id="3.30.559.10">
    <property type="entry name" value="Chloramphenicol acetyltransferase-like domain"/>
    <property type="match status" value="1"/>
</dbReference>
<dbReference type="Proteomes" id="UP000245609">
    <property type="component" value="Unassembled WGS sequence"/>
</dbReference>
<organism evidence="21 22">
    <name type="scientific">Smittium megazygosporum</name>
    <dbReference type="NCBI Taxonomy" id="133381"/>
    <lineage>
        <taxon>Eukaryota</taxon>
        <taxon>Fungi</taxon>
        <taxon>Fungi incertae sedis</taxon>
        <taxon>Zoopagomycota</taxon>
        <taxon>Kickxellomycotina</taxon>
        <taxon>Harpellomycetes</taxon>
        <taxon>Harpellales</taxon>
        <taxon>Legeriomycetaceae</taxon>
        <taxon>Smittium</taxon>
    </lineage>
</organism>
<evidence type="ECO:0000256" key="1">
    <source>
        <dbReference type="ARBA" id="ARBA00004275"/>
    </source>
</evidence>
<evidence type="ECO:0000256" key="15">
    <source>
        <dbReference type="ARBA" id="ARBA00053195"/>
    </source>
</evidence>
<evidence type="ECO:0000256" key="4">
    <source>
        <dbReference type="ARBA" id="ARBA00022448"/>
    </source>
</evidence>
<comment type="caution">
    <text evidence="21">The sequence shown here is derived from an EMBL/GenBank/DDBJ whole genome shotgun (WGS) entry which is preliminary data.</text>
</comment>
<dbReference type="GO" id="GO:0005743">
    <property type="term" value="C:mitochondrial inner membrane"/>
    <property type="evidence" value="ECO:0007669"/>
    <property type="project" value="UniProtKB-SubCell"/>
</dbReference>
<dbReference type="PANTHER" id="PTHR22589">
    <property type="entry name" value="CARNITINE O-ACYLTRANSFERASE"/>
    <property type="match status" value="1"/>
</dbReference>
<dbReference type="GO" id="GO:0004092">
    <property type="term" value="F:carnitine O-acetyltransferase activity"/>
    <property type="evidence" value="ECO:0007669"/>
    <property type="project" value="UniProtKB-EC"/>
</dbReference>
<comment type="function">
    <text evidence="15">Carnitine acetylase is specific for short chain fatty acids. Carnitine acetylase seems to affect the flux through the pyruvate dehydrogenase complex. It may be involved as well in the transport of acetyl-CoA into mitochondria.</text>
</comment>
<keyword evidence="12" id="KW-0576">Peroxisome</keyword>
<keyword evidence="10" id="KW-0496">Mitochondrion</keyword>
<evidence type="ECO:0000256" key="18">
    <source>
        <dbReference type="PIRSR" id="PIRSR600542-1"/>
    </source>
</evidence>
<dbReference type="OrthoDB" id="240216at2759"/>
<evidence type="ECO:0000256" key="19">
    <source>
        <dbReference type="SAM" id="MobiDB-lite"/>
    </source>
</evidence>
<evidence type="ECO:0000313" key="21">
    <source>
        <dbReference type="EMBL" id="PVV03974.1"/>
    </source>
</evidence>
<evidence type="ECO:0000256" key="13">
    <source>
        <dbReference type="ARBA" id="ARBA00023315"/>
    </source>
</evidence>
<evidence type="ECO:0000256" key="3">
    <source>
        <dbReference type="ARBA" id="ARBA00005232"/>
    </source>
</evidence>
<proteinExistence type="inferred from homology"/>
<keyword evidence="11" id="KW-0472">Membrane</keyword>
<dbReference type="EC" id="2.3.1.7" evidence="16"/>
<keyword evidence="13" id="KW-0012">Acyltransferase</keyword>
<evidence type="ECO:0000256" key="6">
    <source>
        <dbReference type="ARBA" id="ARBA00022792"/>
    </source>
</evidence>
<comment type="similarity">
    <text evidence="3">Belongs to the carnitine/choline acetyltransferase family.</text>
</comment>
<keyword evidence="9" id="KW-0443">Lipid metabolism</keyword>
<evidence type="ECO:0000313" key="22">
    <source>
        <dbReference type="Proteomes" id="UP000245609"/>
    </source>
</evidence>
<feature type="domain" description="Choline/carnitine acyltransferase" evidence="20">
    <location>
        <begin position="25"/>
        <end position="585"/>
    </location>
</feature>
<comment type="catalytic activity">
    <reaction evidence="14">
        <text>(R)-carnitine + acetyl-CoA = O-acetyl-(R)-carnitine + CoA</text>
        <dbReference type="Rhea" id="RHEA:21136"/>
        <dbReference type="ChEBI" id="CHEBI:16347"/>
        <dbReference type="ChEBI" id="CHEBI:57287"/>
        <dbReference type="ChEBI" id="CHEBI:57288"/>
        <dbReference type="ChEBI" id="CHEBI:57589"/>
        <dbReference type="EC" id="2.3.1.7"/>
    </reaction>
</comment>
<dbReference type="GO" id="GO:0009437">
    <property type="term" value="P:carnitine metabolic process"/>
    <property type="evidence" value="ECO:0007669"/>
    <property type="project" value="TreeGrafter"/>
</dbReference>
<evidence type="ECO:0000256" key="2">
    <source>
        <dbReference type="ARBA" id="ARBA00004443"/>
    </source>
</evidence>
<evidence type="ECO:0000259" key="20">
    <source>
        <dbReference type="Pfam" id="PF00755"/>
    </source>
</evidence>
<dbReference type="InterPro" id="IPR000542">
    <property type="entry name" value="Carn_acyl_trans"/>
</dbReference>
<comment type="subcellular location">
    <subcellularLocation>
        <location evidence="2">Mitochondrion inner membrane</location>
        <topology evidence="2">Peripheral membrane protein</topology>
        <orientation evidence="2">Matrix side</orientation>
    </subcellularLocation>
    <subcellularLocation>
        <location evidence="1">Peroxisome</location>
    </subcellularLocation>
</comment>
<dbReference type="SUPFAM" id="SSF52777">
    <property type="entry name" value="CoA-dependent acyltransferases"/>
    <property type="match status" value="2"/>
</dbReference>
<keyword evidence="5" id="KW-0808">Transferase</keyword>
<protein>
    <recommendedName>
        <fullName evidence="17">Carnitine O-acetyltransferase, mitochondrial</fullName>
        <ecNumber evidence="16">2.3.1.7</ecNumber>
    </recommendedName>
</protein>
<dbReference type="InterPro" id="IPR023213">
    <property type="entry name" value="CAT-like_dom_sf"/>
</dbReference>
<keyword evidence="7" id="KW-0276">Fatty acid metabolism</keyword>
<feature type="region of interest" description="Disordered" evidence="19">
    <location>
        <begin position="1"/>
        <end position="22"/>
    </location>
</feature>
<dbReference type="InterPro" id="IPR039551">
    <property type="entry name" value="Cho/carn_acyl_trans"/>
</dbReference>
<dbReference type="GO" id="GO:0006631">
    <property type="term" value="P:fatty acid metabolic process"/>
    <property type="evidence" value="ECO:0007669"/>
    <property type="project" value="UniProtKB-KW"/>
</dbReference>